<dbReference type="Proteomes" id="UP001163739">
    <property type="component" value="Chromosome"/>
</dbReference>
<dbReference type="PANTHER" id="PTHR35175">
    <property type="entry name" value="DUF1289 DOMAIN-CONTAINING PROTEIN"/>
    <property type="match status" value="1"/>
</dbReference>
<name>A0ABY6N4J9_9ALTE</name>
<dbReference type="EMBL" id="CP100390">
    <property type="protein sequence ID" value="UZE97041.1"/>
    <property type="molecule type" value="Genomic_DNA"/>
</dbReference>
<dbReference type="PANTHER" id="PTHR35175:SF2">
    <property type="entry name" value="DUF1289 DOMAIN-CONTAINING PROTEIN"/>
    <property type="match status" value="1"/>
</dbReference>
<keyword evidence="2" id="KW-1185">Reference proteome</keyword>
<reference evidence="1" key="1">
    <citation type="submission" date="2022-06" db="EMBL/GenBank/DDBJ databases">
        <title>Alkalimarinus sp. nov., isolated from gut of a Alitta virens.</title>
        <authorList>
            <person name="Yang A.I."/>
            <person name="Shin N.-R."/>
        </authorList>
    </citation>
    <scope>NUCLEOTIDE SEQUENCE</scope>
    <source>
        <strain evidence="1">A2M4</strain>
    </source>
</reference>
<protein>
    <submittedName>
        <fullName evidence="1">DUF1289 domain-containing protein</fullName>
    </submittedName>
</protein>
<gene>
    <name evidence="1" type="ORF">NKI27_04645</name>
</gene>
<dbReference type="InterPro" id="IPR010710">
    <property type="entry name" value="DUF1289"/>
</dbReference>
<dbReference type="RefSeq" id="WP_265048522.1">
    <property type="nucleotide sequence ID" value="NZ_CP100390.1"/>
</dbReference>
<sequence length="72" mass="8459">MSRLINSMQMQPHSKEQQLINPCIRNCCLDDGDICLGCFRTLEEILAWRSLTLEQRTLVLIEVEKRRTPDVR</sequence>
<evidence type="ECO:0000313" key="2">
    <source>
        <dbReference type="Proteomes" id="UP001163739"/>
    </source>
</evidence>
<accession>A0ABY6N4J9</accession>
<organism evidence="1 2">
    <name type="scientific">Alkalimarinus alittae</name>
    <dbReference type="NCBI Taxonomy" id="2961619"/>
    <lineage>
        <taxon>Bacteria</taxon>
        <taxon>Pseudomonadati</taxon>
        <taxon>Pseudomonadota</taxon>
        <taxon>Gammaproteobacteria</taxon>
        <taxon>Alteromonadales</taxon>
        <taxon>Alteromonadaceae</taxon>
        <taxon>Alkalimarinus</taxon>
    </lineage>
</organism>
<evidence type="ECO:0000313" key="1">
    <source>
        <dbReference type="EMBL" id="UZE97041.1"/>
    </source>
</evidence>
<dbReference type="Pfam" id="PF06945">
    <property type="entry name" value="DUF1289"/>
    <property type="match status" value="1"/>
</dbReference>
<proteinExistence type="predicted"/>